<dbReference type="PANTHER" id="PTHR30352">
    <property type="entry name" value="PYRUVATE FORMATE-LYASE-ACTIVATING ENZYME"/>
    <property type="match status" value="1"/>
</dbReference>
<dbReference type="InterPro" id="IPR034457">
    <property type="entry name" value="Organic_radical-activating"/>
</dbReference>
<evidence type="ECO:0000313" key="12">
    <source>
        <dbReference type="Proteomes" id="UP000475117"/>
    </source>
</evidence>
<dbReference type="PROSITE" id="PS01087">
    <property type="entry name" value="RADICAL_ACTIVATING"/>
    <property type="match status" value="1"/>
</dbReference>
<evidence type="ECO:0000256" key="9">
    <source>
        <dbReference type="RuleBase" id="RU362053"/>
    </source>
</evidence>
<keyword evidence="7 9" id="KW-0408">Iron</keyword>
<comment type="catalytic activity">
    <reaction evidence="9">
        <text>glycyl-[formate C-acetyltransferase] + reduced [flavodoxin] + S-adenosyl-L-methionine = glycin-2-yl radical-[formate C-acetyltransferase] + semiquinone [flavodoxin] + 5'-deoxyadenosine + L-methionine + H(+)</text>
        <dbReference type="Rhea" id="RHEA:19225"/>
        <dbReference type="Rhea" id="RHEA-COMP:10622"/>
        <dbReference type="Rhea" id="RHEA-COMP:12190"/>
        <dbReference type="Rhea" id="RHEA-COMP:12191"/>
        <dbReference type="Rhea" id="RHEA-COMP:14480"/>
        <dbReference type="ChEBI" id="CHEBI:15378"/>
        <dbReference type="ChEBI" id="CHEBI:17319"/>
        <dbReference type="ChEBI" id="CHEBI:29947"/>
        <dbReference type="ChEBI" id="CHEBI:32722"/>
        <dbReference type="ChEBI" id="CHEBI:57618"/>
        <dbReference type="ChEBI" id="CHEBI:57844"/>
        <dbReference type="ChEBI" id="CHEBI:59789"/>
        <dbReference type="ChEBI" id="CHEBI:140311"/>
        <dbReference type="EC" id="1.97.1.4"/>
    </reaction>
</comment>
<keyword evidence="11" id="KW-0456">Lyase</keyword>
<dbReference type="InterPro" id="IPR058240">
    <property type="entry name" value="rSAM_sf"/>
</dbReference>
<dbReference type="Gene3D" id="3.20.20.70">
    <property type="entry name" value="Aldolase class I"/>
    <property type="match status" value="1"/>
</dbReference>
<evidence type="ECO:0000256" key="4">
    <source>
        <dbReference type="ARBA" id="ARBA00022691"/>
    </source>
</evidence>
<name>A0A6B3LBY2_9BACT</name>
<protein>
    <recommendedName>
        <fullName evidence="9">Pyruvate formate-lyase-activating enzyme</fullName>
        <ecNumber evidence="9">1.97.1.4</ecNumber>
    </recommendedName>
</protein>
<evidence type="ECO:0000256" key="6">
    <source>
        <dbReference type="ARBA" id="ARBA00023002"/>
    </source>
</evidence>
<dbReference type="SUPFAM" id="SSF102114">
    <property type="entry name" value="Radical SAM enzymes"/>
    <property type="match status" value="1"/>
</dbReference>
<evidence type="ECO:0000256" key="3">
    <source>
        <dbReference type="ARBA" id="ARBA00022485"/>
    </source>
</evidence>
<evidence type="ECO:0000256" key="7">
    <source>
        <dbReference type="ARBA" id="ARBA00023004"/>
    </source>
</evidence>
<comment type="similarity">
    <text evidence="2 9">Belongs to the organic radical-activating enzymes family.</text>
</comment>
<comment type="function">
    <text evidence="1">Activation of pyruvate formate-lyase 1 under anaerobic conditions by generation of an organic free radical, using S-adenosylmethionine and reduced flavodoxin as cosubstrates to produce 5'-deoxy-adenosine.</text>
</comment>
<keyword evidence="6 9" id="KW-0560">Oxidoreductase</keyword>
<evidence type="ECO:0000313" key="11">
    <source>
        <dbReference type="EMBL" id="QQL45241.1"/>
    </source>
</evidence>
<dbReference type="AlphaFoldDB" id="A0A6B3LBY2"/>
<dbReference type="InterPro" id="IPR013785">
    <property type="entry name" value="Aldolase_TIM"/>
</dbReference>
<dbReference type="Pfam" id="PF04055">
    <property type="entry name" value="Radical_SAM"/>
    <property type="match status" value="1"/>
</dbReference>
<dbReference type="GO" id="GO:0046872">
    <property type="term" value="F:metal ion binding"/>
    <property type="evidence" value="ECO:0007669"/>
    <property type="project" value="UniProtKB-UniRule"/>
</dbReference>
<dbReference type="GO" id="GO:0051539">
    <property type="term" value="F:4 iron, 4 sulfur cluster binding"/>
    <property type="evidence" value="ECO:0007669"/>
    <property type="project" value="UniProtKB-UniRule"/>
</dbReference>
<dbReference type="CDD" id="cd01335">
    <property type="entry name" value="Radical_SAM"/>
    <property type="match status" value="1"/>
</dbReference>
<keyword evidence="9" id="KW-0963">Cytoplasm</keyword>
<dbReference type="GO" id="GO:0016829">
    <property type="term" value="F:lyase activity"/>
    <property type="evidence" value="ECO:0007669"/>
    <property type="project" value="UniProtKB-KW"/>
</dbReference>
<organism evidence="11 12">
    <name type="scientific">Sulfuriroseicoccus oceanibius</name>
    <dbReference type="NCBI Taxonomy" id="2707525"/>
    <lineage>
        <taxon>Bacteria</taxon>
        <taxon>Pseudomonadati</taxon>
        <taxon>Verrucomicrobiota</taxon>
        <taxon>Verrucomicrobiia</taxon>
        <taxon>Verrucomicrobiales</taxon>
        <taxon>Verrucomicrobiaceae</taxon>
        <taxon>Sulfuriroseicoccus</taxon>
    </lineage>
</organism>
<dbReference type="RefSeq" id="WP_164364023.1">
    <property type="nucleotide sequence ID" value="NZ_CP066776.1"/>
</dbReference>
<dbReference type="EC" id="1.97.1.4" evidence="9"/>
<dbReference type="Proteomes" id="UP000475117">
    <property type="component" value="Chromosome"/>
</dbReference>
<dbReference type="PANTHER" id="PTHR30352:SF5">
    <property type="entry name" value="PYRUVATE FORMATE-LYASE 1-ACTIVATING ENZYME"/>
    <property type="match status" value="1"/>
</dbReference>
<gene>
    <name evidence="11" type="primary">pflA</name>
    <name evidence="11" type="ORF">G3M56_001240</name>
</gene>
<comment type="cofactor">
    <cofactor evidence="9">
        <name>[4Fe-4S] cluster</name>
        <dbReference type="ChEBI" id="CHEBI:49883"/>
    </cofactor>
    <text evidence="9">Binds 1 [4Fe-4S] cluster. The cluster is coordinated with 3 cysteines and an exchangeable S-adenosyl-L-methionine.</text>
</comment>
<evidence type="ECO:0000256" key="1">
    <source>
        <dbReference type="ARBA" id="ARBA00002918"/>
    </source>
</evidence>
<dbReference type="InterPro" id="IPR012839">
    <property type="entry name" value="Organic_radical_activase"/>
</dbReference>
<dbReference type="PIRSF" id="PIRSF000371">
    <property type="entry name" value="PFL_act_enz"/>
    <property type="match status" value="1"/>
</dbReference>
<dbReference type="SFLD" id="SFLDS00029">
    <property type="entry name" value="Radical_SAM"/>
    <property type="match status" value="1"/>
</dbReference>
<dbReference type="InterPro" id="IPR001989">
    <property type="entry name" value="Radical_activat_CS"/>
</dbReference>
<evidence type="ECO:0000256" key="8">
    <source>
        <dbReference type="ARBA" id="ARBA00023014"/>
    </source>
</evidence>
<comment type="function">
    <text evidence="9">Activation of pyruvate formate-lyase under anaerobic conditions by generation of an organic free radical, using S-adenosylmethionine and reduced flavodoxin as cosubstrates to produce 5'-deoxy-adenosine.</text>
</comment>
<feature type="domain" description="Radical SAM core" evidence="10">
    <location>
        <begin position="40"/>
        <end position="262"/>
    </location>
</feature>
<keyword evidence="11" id="KW-0670">Pyruvate</keyword>
<keyword evidence="3 9" id="KW-0004">4Fe-4S</keyword>
<keyword evidence="12" id="KW-1185">Reference proteome</keyword>
<sequence>MSTPVTCPHNPSQPHSIEPNNQQPEDVVGYVHAIETCGTVDGPGVRFITFVSGCPLRCQYCHNPDTQGPAARAAGEPMSAGEIVKDLMRYKNFLRGGGLTVSGGEPLLQPEFVRAIFTLAKENGIHTALDTSGFLGRNADDDLLSKTDLVLLDIKSWLPATYKNVTGVELEPTLAFARRLDKLGIPVWIRFVQVPGLTDAPENVEGIARFVASLGNVDRVEILPFHKMGENKYERAGKAYNLNDTPTPTPEEMDATRQIFANYGVTAL</sequence>
<evidence type="ECO:0000259" key="10">
    <source>
        <dbReference type="PROSITE" id="PS51918"/>
    </source>
</evidence>
<keyword evidence="5 9" id="KW-0479">Metal-binding</keyword>
<proteinExistence type="inferred from homology"/>
<dbReference type="PROSITE" id="PS51918">
    <property type="entry name" value="RADICAL_SAM"/>
    <property type="match status" value="1"/>
</dbReference>
<evidence type="ECO:0000256" key="2">
    <source>
        <dbReference type="ARBA" id="ARBA00009777"/>
    </source>
</evidence>
<dbReference type="EMBL" id="CP066776">
    <property type="protein sequence ID" value="QQL45241.1"/>
    <property type="molecule type" value="Genomic_DNA"/>
</dbReference>
<accession>A0A6B3LBY2</accession>
<dbReference type="NCBIfam" id="TIGR02493">
    <property type="entry name" value="PFLA"/>
    <property type="match status" value="1"/>
</dbReference>
<reference evidence="11 12" key="1">
    <citation type="submission" date="2020-12" db="EMBL/GenBank/DDBJ databases">
        <title>Sulforoseuscoccus oceanibium gen. nov., sp. nov., a representative of the phylum Verrucomicrobia with special cytoplasmic membrane, and proposal of Sulforoseuscoccusaceae fam. nov.</title>
        <authorList>
            <person name="Xi F."/>
        </authorList>
    </citation>
    <scope>NUCLEOTIDE SEQUENCE [LARGE SCALE GENOMIC DNA]</scope>
    <source>
        <strain evidence="11 12">T37</strain>
    </source>
</reference>
<dbReference type="GO" id="GO:0005737">
    <property type="term" value="C:cytoplasm"/>
    <property type="evidence" value="ECO:0007669"/>
    <property type="project" value="UniProtKB-SubCell"/>
</dbReference>
<evidence type="ECO:0000256" key="5">
    <source>
        <dbReference type="ARBA" id="ARBA00022723"/>
    </source>
</evidence>
<keyword evidence="4 9" id="KW-0949">S-adenosyl-L-methionine</keyword>
<dbReference type="InterPro" id="IPR007197">
    <property type="entry name" value="rSAM"/>
</dbReference>
<dbReference type="InterPro" id="IPR012838">
    <property type="entry name" value="PFL1_activating"/>
</dbReference>
<dbReference type="GO" id="GO:0043365">
    <property type="term" value="F:[formate-C-acetyltransferase]-activating enzyme activity"/>
    <property type="evidence" value="ECO:0007669"/>
    <property type="project" value="UniProtKB-UniRule"/>
</dbReference>
<keyword evidence="8 9" id="KW-0411">Iron-sulfur</keyword>
<comment type="subcellular location">
    <subcellularLocation>
        <location evidence="9">Cytoplasm</location>
    </subcellularLocation>
</comment>
<dbReference type="SFLD" id="SFLDG01066">
    <property type="entry name" value="organic_radical-activating_enz"/>
    <property type="match status" value="1"/>
</dbReference>
<dbReference type="KEGG" id="soa:G3M56_001240"/>
<dbReference type="SFLD" id="SFLDG01067">
    <property type="entry name" value="SPASM/twitch_domain_containing"/>
    <property type="match status" value="1"/>
</dbReference>